<protein>
    <submittedName>
        <fullName evidence="1">Uncharacterized protein</fullName>
    </submittedName>
</protein>
<dbReference type="AlphaFoldDB" id="A0A645JLA9"/>
<accession>A0A645JLA9</accession>
<evidence type="ECO:0000313" key="1">
    <source>
        <dbReference type="EMBL" id="MPN60423.1"/>
    </source>
</evidence>
<gene>
    <name evidence="1" type="ORF">SDC9_208151</name>
</gene>
<organism evidence="1">
    <name type="scientific">bioreactor metagenome</name>
    <dbReference type="NCBI Taxonomy" id="1076179"/>
    <lineage>
        <taxon>unclassified sequences</taxon>
        <taxon>metagenomes</taxon>
        <taxon>ecological metagenomes</taxon>
    </lineage>
</organism>
<sequence length="110" mass="11012">MPARLVGQADRREGNGHGGDVLRLDAGEIQAEAGGFVGHAVLGMLVADKAFFFGGCDELAVDVEGGGRIVGEGAGKAEDGQCQSGCLFLKNLPEQGAAGGKLAVYPVAAA</sequence>
<reference evidence="1" key="1">
    <citation type="submission" date="2019-08" db="EMBL/GenBank/DDBJ databases">
        <authorList>
            <person name="Kucharzyk K."/>
            <person name="Murdoch R.W."/>
            <person name="Higgins S."/>
            <person name="Loffler F."/>
        </authorList>
    </citation>
    <scope>NUCLEOTIDE SEQUENCE</scope>
</reference>
<comment type="caution">
    <text evidence="1">The sequence shown here is derived from an EMBL/GenBank/DDBJ whole genome shotgun (WGS) entry which is preliminary data.</text>
</comment>
<proteinExistence type="predicted"/>
<name>A0A645JLA9_9ZZZZ</name>
<dbReference type="EMBL" id="VSSQ01135685">
    <property type="protein sequence ID" value="MPN60423.1"/>
    <property type="molecule type" value="Genomic_DNA"/>
</dbReference>